<dbReference type="EMBL" id="CP037452">
    <property type="protein sequence ID" value="QDV53210.1"/>
    <property type="molecule type" value="Genomic_DNA"/>
</dbReference>
<sequence length="174" mass="20306">MRIVHLSASVSIRYNLARQRMLCEFTALFSVGLCDFSVSSRLNFLNRRSGVKRKEKFFMRQNARKRVRMCLNQSRVRLNAGRSALMRRVQVSMVLKNRSETSHFYSALFEPMQINSTESVLFSRATQIEDHLERCGRVKGTLISERQKGKSTFCSFRWGTFKQCVKNTHIRLAL</sequence>
<proteinExistence type="predicted"/>
<evidence type="ECO:0000313" key="1">
    <source>
        <dbReference type="EMBL" id="QDV53210.1"/>
    </source>
</evidence>
<reference evidence="1 2" key="1">
    <citation type="submission" date="2019-03" db="EMBL/GenBank/DDBJ databases">
        <title>Deep-cultivation of Planctomycetes and their phenomic and genomic characterization uncovers novel biology.</title>
        <authorList>
            <person name="Wiegand S."/>
            <person name="Jogler M."/>
            <person name="Boedeker C."/>
            <person name="Pinto D."/>
            <person name="Vollmers J."/>
            <person name="Rivas-Marin E."/>
            <person name="Kohn T."/>
            <person name="Peeters S.H."/>
            <person name="Heuer A."/>
            <person name="Rast P."/>
            <person name="Oberbeckmann S."/>
            <person name="Bunk B."/>
            <person name="Jeske O."/>
            <person name="Meyerdierks A."/>
            <person name="Storesund J.E."/>
            <person name="Kallscheuer N."/>
            <person name="Luecker S."/>
            <person name="Lage O.M."/>
            <person name="Pohl T."/>
            <person name="Merkel B.J."/>
            <person name="Hornburger P."/>
            <person name="Mueller R.-W."/>
            <person name="Bruemmer F."/>
            <person name="Labrenz M."/>
            <person name="Spormann A.M."/>
            <person name="Op den Camp H."/>
            <person name="Overmann J."/>
            <person name="Amann R."/>
            <person name="Jetten M.S.M."/>
            <person name="Mascher T."/>
            <person name="Medema M.H."/>
            <person name="Devos D.P."/>
            <person name="Kaster A.-K."/>
            <person name="Ovreas L."/>
            <person name="Rohde M."/>
            <person name="Galperin M.Y."/>
            <person name="Jogler C."/>
        </authorList>
    </citation>
    <scope>NUCLEOTIDE SEQUENCE [LARGE SCALE GENOMIC DNA]</scope>
    <source>
        <strain evidence="1 2">Enr17</strain>
    </source>
</reference>
<name>A0A518IJI6_9PLAN</name>
<dbReference type="KEGG" id="gfm:Enr17x_52820"/>
<keyword evidence="2" id="KW-1185">Reference proteome</keyword>
<accession>A0A518IJI6</accession>
<dbReference type="AlphaFoldDB" id="A0A518IJI6"/>
<gene>
    <name evidence="1" type="ORF">Enr17x_52820</name>
</gene>
<evidence type="ECO:0000313" key="2">
    <source>
        <dbReference type="Proteomes" id="UP000318313"/>
    </source>
</evidence>
<organism evidence="1 2">
    <name type="scientific">Gimesia fumaroli</name>
    <dbReference type="NCBI Taxonomy" id="2527976"/>
    <lineage>
        <taxon>Bacteria</taxon>
        <taxon>Pseudomonadati</taxon>
        <taxon>Planctomycetota</taxon>
        <taxon>Planctomycetia</taxon>
        <taxon>Planctomycetales</taxon>
        <taxon>Planctomycetaceae</taxon>
        <taxon>Gimesia</taxon>
    </lineage>
</organism>
<dbReference type="Proteomes" id="UP000318313">
    <property type="component" value="Chromosome"/>
</dbReference>
<protein>
    <submittedName>
        <fullName evidence="1">Uncharacterized protein</fullName>
    </submittedName>
</protein>